<gene>
    <name evidence="2" type="ORF">GMARGA_LOCUS21627</name>
</gene>
<dbReference type="Proteomes" id="UP000789901">
    <property type="component" value="Unassembled WGS sequence"/>
</dbReference>
<dbReference type="EMBL" id="CAJVQB010020140">
    <property type="protein sequence ID" value="CAG8793557.1"/>
    <property type="molecule type" value="Genomic_DNA"/>
</dbReference>
<sequence length="393" mass="44311">MDASQTKISDELSICVTKIKHEIADDLSAHGTKITNELDAKNNTTITAEIERILTDVYKKLTAEINTKISNELFTRLSEINTELNDKLTAEIKKINSYNAGYASEAQKLFNDMATRINNIKKACYNNFASVNASIEALQNGLIQHYAITRRNQPIEANQQSVSNHSEVSNQSHISSSGSSSGNEDFQIIEEHKISSQEFFELTKEELRDYGLKGGPATRTTKFFEELKNYKEVFEDCVKDKVSAVNSVPNTILRSQFEIIGDVSASRVDYTIKKIYLQLTGSGFEEIICVTEVKQIDIKVGVAQNLMQLEGSLDSNKNKKRKLDELYPDQVYSEYIYGIVSTGTDWYFLKHTSDQIFCSQASDYIPLSSSQYPVSPIRKESKSLEDKAIDEFL</sequence>
<evidence type="ECO:0000313" key="3">
    <source>
        <dbReference type="Proteomes" id="UP000789901"/>
    </source>
</evidence>
<name>A0ABN7VR21_GIGMA</name>
<accession>A0ABN7VR21</accession>
<evidence type="ECO:0000313" key="2">
    <source>
        <dbReference type="EMBL" id="CAG8793557.1"/>
    </source>
</evidence>
<feature type="compositionally biased region" description="Polar residues" evidence="1">
    <location>
        <begin position="158"/>
        <end position="174"/>
    </location>
</feature>
<reference evidence="2 3" key="1">
    <citation type="submission" date="2021-06" db="EMBL/GenBank/DDBJ databases">
        <authorList>
            <person name="Kallberg Y."/>
            <person name="Tangrot J."/>
            <person name="Rosling A."/>
        </authorList>
    </citation>
    <scope>NUCLEOTIDE SEQUENCE [LARGE SCALE GENOMIC DNA]</scope>
    <source>
        <strain evidence="2 3">120-4 pot B 10/14</strain>
    </source>
</reference>
<dbReference type="Gene3D" id="1.10.150.50">
    <property type="entry name" value="Transcription Factor, Ets-1"/>
    <property type="match status" value="1"/>
</dbReference>
<feature type="region of interest" description="Disordered" evidence="1">
    <location>
        <begin position="158"/>
        <end position="183"/>
    </location>
</feature>
<keyword evidence="3" id="KW-1185">Reference proteome</keyword>
<dbReference type="InterPro" id="IPR013761">
    <property type="entry name" value="SAM/pointed_sf"/>
</dbReference>
<organism evidence="2 3">
    <name type="scientific">Gigaspora margarita</name>
    <dbReference type="NCBI Taxonomy" id="4874"/>
    <lineage>
        <taxon>Eukaryota</taxon>
        <taxon>Fungi</taxon>
        <taxon>Fungi incertae sedis</taxon>
        <taxon>Mucoromycota</taxon>
        <taxon>Glomeromycotina</taxon>
        <taxon>Glomeromycetes</taxon>
        <taxon>Diversisporales</taxon>
        <taxon>Gigasporaceae</taxon>
        <taxon>Gigaspora</taxon>
    </lineage>
</organism>
<evidence type="ECO:0000256" key="1">
    <source>
        <dbReference type="SAM" id="MobiDB-lite"/>
    </source>
</evidence>
<protein>
    <submittedName>
        <fullName evidence="2">37563_t:CDS:1</fullName>
    </submittedName>
</protein>
<proteinExistence type="predicted"/>
<comment type="caution">
    <text evidence="2">The sequence shown here is derived from an EMBL/GenBank/DDBJ whole genome shotgun (WGS) entry which is preliminary data.</text>
</comment>
<feature type="non-terminal residue" evidence="2">
    <location>
        <position position="393"/>
    </location>
</feature>